<keyword evidence="3" id="KW-1185">Reference proteome</keyword>
<accession>A0A4P6ET34</accession>
<dbReference type="RefSeq" id="WP_129392144.1">
    <property type="nucleotide sequence ID" value="NZ_CP035494.1"/>
</dbReference>
<feature type="transmembrane region" description="Helical" evidence="1">
    <location>
        <begin position="43"/>
        <end position="66"/>
    </location>
</feature>
<feature type="transmembrane region" description="Helical" evidence="1">
    <location>
        <begin position="73"/>
        <end position="94"/>
    </location>
</feature>
<dbReference type="EMBL" id="CP035494">
    <property type="protein sequence ID" value="QAY61188.1"/>
    <property type="molecule type" value="Genomic_DNA"/>
</dbReference>
<dbReference type="InterPro" id="IPR052712">
    <property type="entry name" value="Acid_resist_chaperone_HdeD"/>
</dbReference>
<dbReference type="GO" id="GO:0005886">
    <property type="term" value="C:plasma membrane"/>
    <property type="evidence" value="ECO:0007669"/>
    <property type="project" value="TreeGrafter"/>
</dbReference>
<evidence type="ECO:0000313" key="3">
    <source>
        <dbReference type="Proteomes" id="UP000293995"/>
    </source>
</evidence>
<dbReference type="Pfam" id="PF03729">
    <property type="entry name" value="DUF308"/>
    <property type="match status" value="2"/>
</dbReference>
<dbReference type="OrthoDB" id="3238356at2"/>
<keyword evidence="1" id="KW-1133">Transmembrane helix</keyword>
<feature type="transmembrane region" description="Helical" evidence="1">
    <location>
        <begin position="100"/>
        <end position="123"/>
    </location>
</feature>
<keyword evidence="1" id="KW-0812">Transmembrane</keyword>
<protein>
    <recommendedName>
        <fullName evidence="4">HdeD family acid-resistance protein</fullName>
    </recommendedName>
</protein>
<evidence type="ECO:0000313" key="2">
    <source>
        <dbReference type="EMBL" id="QAY61188.1"/>
    </source>
</evidence>
<evidence type="ECO:0000256" key="1">
    <source>
        <dbReference type="SAM" id="Phobius"/>
    </source>
</evidence>
<reference evidence="2 3" key="1">
    <citation type="submission" date="2019-01" db="EMBL/GenBank/DDBJ databases">
        <title>Genome sequencing of strain DFW100M-13.</title>
        <authorList>
            <person name="Heo J."/>
            <person name="Kim S.-J."/>
            <person name="Kim J.-S."/>
            <person name="Hong S.-B."/>
            <person name="Kwon S.-W."/>
        </authorList>
    </citation>
    <scope>NUCLEOTIDE SEQUENCE [LARGE SCALE GENOMIC DNA]</scope>
    <source>
        <strain evidence="2 3">DFW100M-13</strain>
    </source>
</reference>
<feature type="transmembrane region" description="Helical" evidence="1">
    <location>
        <begin position="135"/>
        <end position="155"/>
    </location>
</feature>
<keyword evidence="1" id="KW-0472">Membrane</keyword>
<dbReference type="AlphaFoldDB" id="A0A4P6ET34"/>
<sequence>MSTDTSPAARSAVNGIRTFLGLSGLVALIVGILILVWPGKTAVVVTAIIAIYAIVGGLVYLGLGIFSKTMGVWARVGHIVLGLIYVIAGIIAFTNLAHTAVWLAVFLGILVGIMWIVEGVVALTTVGAARSKGLTVIFAILSIIAGIVLLFSPLWGALVLWWLLGISLVVLGIIQIVRAFTFRATSI</sequence>
<dbReference type="InterPro" id="IPR005325">
    <property type="entry name" value="DUF308_memb"/>
</dbReference>
<organism evidence="2 3">
    <name type="scientific">Microbacterium protaetiae</name>
    <dbReference type="NCBI Taxonomy" id="2509458"/>
    <lineage>
        <taxon>Bacteria</taxon>
        <taxon>Bacillati</taxon>
        <taxon>Actinomycetota</taxon>
        <taxon>Actinomycetes</taxon>
        <taxon>Micrococcales</taxon>
        <taxon>Microbacteriaceae</taxon>
        <taxon>Microbacterium</taxon>
    </lineage>
</organism>
<gene>
    <name evidence="2" type="ORF">ET475_15170</name>
</gene>
<dbReference type="PANTHER" id="PTHR34989:SF1">
    <property type="entry name" value="PROTEIN HDED"/>
    <property type="match status" value="1"/>
</dbReference>
<evidence type="ECO:0008006" key="4">
    <source>
        <dbReference type="Google" id="ProtNLM"/>
    </source>
</evidence>
<dbReference type="Proteomes" id="UP000293995">
    <property type="component" value="Chromosome"/>
</dbReference>
<dbReference type="KEGG" id="mprt:ET475_15170"/>
<name>A0A4P6ET34_9MICO</name>
<feature type="transmembrane region" description="Helical" evidence="1">
    <location>
        <begin position="19"/>
        <end position="37"/>
    </location>
</feature>
<proteinExistence type="predicted"/>
<feature type="transmembrane region" description="Helical" evidence="1">
    <location>
        <begin position="161"/>
        <end position="181"/>
    </location>
</feature>
<dbReference type="PANTHER" id="PTHR34989">
    <property type="entry name" value="PROTEIN HDED"/>
    <property type="match status" value="1"/>
</dbReference>